<name>A0A0D0DGC5_9AGAM</name>
<accession>A0A0D0DGC5</accession>
<protein>
    <submittedName>
        <fullName evidence="1">Uncharacterized protein</fullName>
    </submittedName>
</protein>
<dbReference type="Proteomes" id="UP000054538">
    <property type="component" value="Unassembled WGS sequence"/>
</dbReference>
<keyword evidence="2" id="KW-1185">Reference proteome</keyword>
<evidence type="ECO:0000313" key="2">
    <source>
        <dbReference type="Proteomes" id="UP000054538"/>
    </source>
</evidence>
<dbReference type="EMBL" id="KN824961">
    <property type="protein sequence ID" value="KIK96917.1"/>
    <property type="molecule type" value="Genomic_DNA"/>
</dbReference>
<evidence type="ECO:0000313" key="1">
    <source>
        <dbReference type="EMBL" id="KIK96917.1"/>
    </source>
</evidence>
<gene>
    <name evidence="1" type="ORF">PAXRUDRAFT_268912</name>
</gene>
<dbReference type="HOGENOM" id="CLU_1750291_0_0_1"/>
<sequence>MSDFHDIIITIPALRADSLTSSGVASVRSPTPTNIPLTVCDRMSSITSSIMFKNIFSAQDISTIWSDRTRAEHYPSTGGSGYHTPQCRIPNKHFLQRRQQRRFRTAQKRDGENRVSSVRSRQADRASCKCEKARMRRVVPLWCDNAGRL</sequence>
<dbReference type="InParanoid" id="A0A0D0DGC5"/>
<dbReference type="OrthoDB" id="406045at2759"/>
<dbReference type="AlphaFoldDB" id="A0A0D0DGC5"/>
<organism evidence="1 2">
    <name type="scientific">Paxillus rubicundulus Ve08.2h10</name>
    <dbReference type="NCBI Taxonomy" id="930991"/>
    <lineage>
        <taxon>Eukaryota</taxon>
        <taxon>Fungi</taxon>
        <taxon>Dikarya</taxon>
        <taxon>Basidiomycota</taxon>
        <taxon>Agaricomycotina</taxon>
        <taxon>Agaricomycetes</taxon>
        <taxon>Agaricomycetidae</taxon>
        <taxon>Boletales</taxon>
        <taxon>Paxilineae</taxon>
        <taxon>Paxillaceae</taxon>
        <taxon>Paxillus</taxon>
    </lineage>
</organism>
<reference evidence="1 2" key="1">
    <citation type="submission" date="2014-04" db="EMBL/GenBank/DDBJ databases">
        <authorList>
            <consortium name="DOE Joint Genome Institute"/>
            <person name="Kuo A."/>
            <person name="Kohler A."/>
            <person name="Jargeat P."/>
            <person name="Nagy L.G."/>
            <person name="Floudas D."/>
            <person name="Copeland A."/>
            <person name="Barry K.W."/>
            <person name="Cichocki N."/>
            <person name="Veneault-Fourrey C."/>
            <person name="LaButti K."/>
            <person name="Lindquist E.A."/>
            <person name="Lipzen A."/>
            <person name="Lundell T."/>
            <person name="Morin E."/>
            <person name="Murat C."/>
            <person name="Sun H."/>
            <person name="Tunlid A."/>
            <person name="Henrissat B."/>
            <person name="Grigoriev I.V."/>
            <person name="Hibbett D.S."/>
            <person name="Martin F."/>
            <person name="Nordberg H.P."/>
            <person name="Cantor M.N."/>
            <person name="Hua S.X."/>
        </authorList>
    </citation>
    <scope>NUCLEOTIDE SEQUENCE [LARGE SCALE GENOMIC DNA]</scope>
    <source>
        <strain evidence="1 2">Ve08.2h10</strain>
    </source>
</reference>
<proteinExistence type="predicted"/>
<reference evidence="2" key="2">
    <citation type="submission" date="2015-01" db="EMBL/GenBank/DDBJ databases">
        <title>Evolutionary Origins and Diversification of the Mycorrhizal Mutualists.</title>
        <authorList>
            <consortium name="DOE Joint Genome Institute"/>
            <consortium name="Mycorrhizal Genomics Consortium"/>
            <person name="Kohler A."/>
            <person name="Kuo A."/>
            <person name="Nagy L.G."/>
            <person name="Floudas D."/>
            <person name="Copeland A."/>
            <person name="Barry K.W."/>
            <person name="Cichocki N."/>
            <person name="Veneault-Fourrey C."/>
            <person name="LaButti K."/>
            <person name="Lindquist E.A."/>
            <person name="Lipzen A."/>
            <person name="Lundell T."/>
            <person name="Morin E."/>
            <person name="Murat C."/>
            <person name="Riley R."/>
            <person name="Ohm R."/>
            <person name="Sun H."/>
            <person name="Tunlid A."/>
            <person name="Henrissat B."/>
            <person name="Grigoriev I.V."/>
            <person name="Hibbett D.S."/>
            <person name="Martin F."/>
        </authorList>
    </citation>
    <scope>NUCLEOTIDE SEQUENCE [LARGE SCALE GENOMIC DNA]</scope>
    <source>
        <strain evidence="2">Ve08.2h10</strain>
    </source>
</reference>